<protein>
    <recommendedName>
        <fullName evidence="4">Glycosyltransferase 2-like domain-containing protein</fullName>
    </recommendedName>
</protein>
<proteinExistence type="inferred from homology"/>
<dbReference type="PANTHER" id="PTHR43685">
    <property type="entry name" value="GLYCOSYLTRANSFERASE"/>
    <property type="match status" value="1"/>
</dbReference>
<evidence type="ECO:0000313" key="5">
    <source>
        <dbReference type="EMBL" id="OBQ72012.1"/>
    </source>
</evidence>
<comment type="similarity">
    <text evidence="1">Belongs to the glycosyltransferase 2 family.</text>
</comment>
<dbReference type="Pfam" id="PF00535">
    <property type="entry name" value="Glycos_transf_2"/>
    <property type="match status" value="1"/>
</dbReference>
<dbReference type="InterPro" id="IPR050834">
    <property type="entry name" value="Glycosyltransf_2"/>
</dbReference>
<evidence type="ECO:0000256" key="1">
    <source>
        <dbReference type="ARBA" id="ARBA00006739"/>
    </source>
</evidence>
<dbReference type="GO" id="GO:0016757">
    <property type="term" value="F:glycosyltransferase activity"/>
    <property type="evidence" value="ECO:0007669"/>
    <property type="project" value="UniProtKB-KW"/>
</dbReference>
<accession>A0A6M7U8N0</accession>
<dbReference type="EMBL" id="LYTK01000001">
    <property type="protein sequence ID" value="OBQ72012.1"/>
    <property type="molecule type" value="Genomic_DNA"/>
</dbReference>
<dbReference type="InterPro" id="IPR029044">
    <property type="entry name" value="Nucleotide-diphossugar_trans"/>
</dbReference>
<dbReference type="AlphaFoldDB" id="A0A6M7U8N0"/>
<evidence type="ECO:0000256" key="3">
    <source>
        <dbReference type="ARBA" id="ARBA00022679"/>
    </source>
</evidence>
<dbReference type="SUPFAM" id="SSF53448">
    <property type="entry name" value="Nucleotide-diphospho-sugar transferases"/>
    <property type="match status" value="1"/>
</dbReference>
<dbReference type="InterPro" id="IPR001173">
    <property type="entry name" value="Glyco_trans_2-like"/>
</dbReference>
<organism evidence="5 6">
    <name type="scientific">Rhizobium loti</name>
    <name type="common">Mesorhizobium loti</name>
    <dbReference type="NCBI Taxonomy" id="381"/>
    <lineage>
        <taxon>Bacteria</taxon>
        <taxon>Pseudomonadati</taxon>
        <taxon>Pseudomonadota</taxon>
        <taxon>Alphaproteobacteria</taxon>
        <taxon>Hyphomicrobiales</taxon>
        <taxon>Phyllobacteriaceae</taxon>
        <taxon>Mesorhizobium</taxon>
    </lineage>
</organism>
<dbReference type="Gene3D" id="3.90.550.10">
    <property type="entry name" value="Spore Coat Polysaccharide Biosynthesis Protein SpsA, Chain A"/>
    <property type="match status" value="1"/>
</dbReference>
<sequence length="365" mass="40550">MGKGELTVAHRRGGDAERAPRASVVMTVYTDQRFLDAAVNSILTQEFDDLELIIVDDGTGQDAVFQELARRDPRIRLIINPTNLGTAAAANRGIEAARGEIILRLDADDVAEPTHVGRLVAALDEDSELGLVGHAVTLIDEADRVVGAQRMPETDLEIRWTILFHNPFYHSTIAYRRGCFEAAGRYRIDELVSQDHYLWFDMLPLCRARNLAEPLTRYRLNALGLTATNAANARNRTHPIRQASWARLGLTYDLYDDAFAQDLTRFIRGQVIAVDRRAAAYSKLLGVLKAFLAASRPFRRTEDAVAARQLTHGIIARMLANPPPGLTGKLRVCHLCWPLDWRAATGAATKRLAIRLKAWLPKTGG</sequence>
<dbReference type="Proteomes" id="UP000093737">
    <property type="component" value="Unassembled WGS sequence"/>
</dbReference>
<keyword evidence="2" id="KW-0328">Glycosyltransferase</keyword>
<dbReference type="PANTHER" id="PTHR43685:SF5">
    <property type="entry name" value="GLYCOSYLTRANSFERASE EPSE-RELATED"/>
    <property type="match status" value="1"/>
</dbReference>
<reference evidence="5 6" key="1">
    <citation type="submission" date="2016-05" db="EMBL/GenBank/DDBJ databases">
        <authorList>
            <person name="Ramsay J.P."/>
        </authorList>
    </citation>
    <scope>NUCLEOTIDE SEQUENCE [LARGE SCALE GENOMIC DNA]</scope>
    <source>
        <strain evidence="5 6">NZP2042</strain>
    </source>
</reference>
<evidence type="ECO:0000259" key="4">
    <source>
        <dbReference type="Pfam" id="PF00535"/>
    </source>
</evidence>
<gene>
    <name evidence="5" type="ORF">A8145_03970</name>
</gene>
<feature type="domain" description="Glycosyltransferase 2-like" evidence="4">
    <location>
        <begin position="23"/>
        <end position="157"/>
    </location>
</feature>
<evidence type="ECO:0000256" key="2">
    <source>
        <dbReference type="ARBA" id="ARBA00022676"/>
    </source>
</evidence>
<name>A0A6M7U8N0_RHILI</name>
<evidence type="ECO:0000313" key="6">
    <source>
        <dbReference type="Proteomes" id="UP000093737"/>
    </source>
</evidence>
<comment type="caution">
    <text evidence="5">The sequence shown here is derived from an EMBL/GenBank/DDBJ whole genome shotgun (WGS) entry which is preliminary data.</text>
</comment>
<keyword evidence="3" id="KW-0808">Transferase</keyword>